<dbReference type="EMBL" id="WMBQ01000001">
    <property type="protein sequence ID" value="MTD92791.1"/>
    <property type="molecule type" value="Genomic_DNA"/>
</dbReference>
<dbReference type="InterPro" id="IPR036291">
    <property type="entry name" value="NAD(P)-bd_dom_sf"/>
</dbReference>
<comment type="similarity">
    <text evidence="1">Belongs to the short-chain dehydrogenases/reductases (SDR) family.</text>
</comment>
<dbReference type="FunFam" id="3.40.50.720:FF:000084">
    <property type="entry name" value="Short-chain dehydrogenase reductase"/>
    <property type="match status" value="1"/>
</dbReference>
<dbReference type="PANTHER" id="PTHR43477:SF1">
    <property type="entry name" value="DIHYDROANTICAPSIN 7-DEHYDROGENASE"/>
    <property type="match status" value="1"/>
</dbReference>
<dbReference type="PANTHER" id="PTHR43477">
    <property type="entry name" value="DIHYDROANTICAPSIN 7-DEHYDROGENASE"/>
    <property type="match status" value="1"/>
</dbReference>
<dbReference type="NCBIfam" id="NF005559">
    <property type="entry name" value="PRK07231.1"/>
    <property type="match status" value="1"/>
</dbReference>
<dbReference type="Proteomes" id="UP000440694">
    <property type="component" value="Unassembled WGS sequence"/>
</dbReference>
<comment type="caution">
    <text evidence="3">The sequence shown here is derived from an EMBL/GenBank/DDBJ whole genome shotgun (WGS) entry which is preliminary data.</text>
</comment>
<sequence>MPRLQDKIALITGSAAGIGLATAQVFAAEGAHVYISDVDGEGADRAAKDLLAKGLKASAMAVDVSRGQDVSALMRAIEQQHKRLDVVVNNAGINVRTEFRNMTDADWVRLREVNLDGIVRIARDAFPLLKASGRGSLVNLASIMGHRGMRTLAAYGATKGAISALTRGLAVEYAPFGIRVNALAPGFIETALTERVLKIEAFSNALLEQTPLRRFGTSEDVARAALFFASDESAFITGAELAVDGGMQATL</sequence>
<reference evidence="3 4" key="1">
    <citation type="submission" date="2019-11" db="EMBL/GenBank/DDBJ databases">
        <title>Identification of a novel strain.</title>
        <authorList>
            <person name="Xu Q."/>
            <person name="Wang G."/>
        </authorList>
    </citation>
    <scope>NUCLEOTIDE SEQUENCE [LARGE SCALE GENOMIC DNA]</scope>
    <source>
        <strain evidence="4">xq</strain>
    </source>
</reference>
<dbReference type="PRINTS" id="PR00080">
    <property type="entry name" value="SDRFAMILY"/>
</dbReference>
<gene>
    <name evidence="3" type="ORF">GIW81_00395</name>
</gene>
<proteinExistence type="inferred from homology"/>
<dbReference type="GO" id="GO:0047936">
    <property type="term" value="F:glucose 1-dehydrogenase [NAD(P)+] activity"/>
    <property type="evidence" value="ECO:0007669"/>
    <property type="project" value="UniProtKB-EC"/>
</dbReference>
<dbReference type="PRINTS" id="PR00081">
    <property type="entry name" value="GDHRDH"/>
</dbReference>
<keyword evidence="4" id="KW-1185">Reference proteome</keyword>
<dbReference type="RefSeq" id="WP_154737382.1">
    <property type="nucleotide sequence ID" value="NZ_WMBQ01000001.1"/>
</dbReference>
<dbReference type="Pfam" id="PF13561">
    <property type="entry name" value="adh_short_C2"/>
    <property type="match status" value="1"/>
</dbReference>
<dbReference type="InterPro" id="IPR020904">
    <property type="entry name" value="Sc_DH/Rdtase_CS"/>
</dbReference>
<name>A0A6I3KJ37_9HYPH</name>
<protein>
    <submittedName>
        <fullName evidence="3">Glucose 1-dehydrogenase</fullName>
        <ecNumber evidence="3">1.1.1.47</ecNumber>
    </submittedName>
</protein>
<dbReference type="SUPFAM" id="SSF51735">
    <property type="entry name" value="NAD(P)-binding Rossmann-fold domains"/>
    <property type="match status" value="1"/>
</dbReference>
<evidence type="ECO:0000256" key="1">
    <source>
        <dbReference type="ARBA" id="ARBA00006484"/>
    </source>
</evidence>
<accession>A0A6I3KJ37</accession>
<dbReference type="Gene3D" id="3.40.50.720">
    <property type="entry name" value="NAD(P)-binding Rossmann-like Domain"/>
    <property type="match status" value="1"/>
</dbReference>
<dbReference type="InterPro" id="IPR051122">
    <property type="entry name" value="SDR_DHRS6-like"/>
</dbReference>
<evidence type="ECO:0000313" key="3">
    <source>
        <dbReference type="EMBL" id="MTD92791.1"/>
    </source>
</evidence>
<organism evidence="3 4">
    <name type="scientific">Hyphomicrobium album</name>
    <dbReference type="NCBI Taxonomy" id="2665159"/>
    <lineage>
        <taxon>Bacteria</taxon>
        <taxon>Pseudomonadati</taxon>
        <taxon>Pseudomonadota</taxon>
        <taxon>Alphaproteobacteria</taxon>
        <taxon>Hyphomicrobiales</taxon>
        <taxon>Hyphomicrobiaceae</taxon>
        <taxon>Hyphomicrobium</taxon>
    </lineage>
</organism>
<dbReference type="PROSITE" id="PS00061">
    <property type="entry name" value="ADH_SHORT"/>
    <property type="match status" value="1"/>
</dbReference>
<dbReference type="EC" id="1.1.1.47" evidence="3"/>
<dbReference type="InterPro" id="IPR002347">
    <property type="entry name" value="SDR_fam"/>
</dbReference>
<evidence type="ECO:0000313" key="4">
    <source>
        <dbReference type="Proteomes" id="UP000440694"/>
    </source>
</evidence>
<dbReference type="AlphaFoldDB" id="A0A6I3KJ37"/>
<evidence type="ECO:0000256" key="2">
    <source>
        <dbReference type="ARBA" id="ARBA00023002"/>
    </source>
</evidence>
<keyword evidence="2 3" id="KW-0560">Oxidoreductase</keyword>